<evidence type="ECO:0000256" key="5">
    <source>
        <dbReference type="ARBA" id="ARBA00022692"/>
    </source>
</evidence>
<organism evidence="13 14">
    <name type="scientific">Acidovorax cavernicola</name>
    <dbReference type="NCBI Taxonomy" id="1675792"/>
    <lineage>
        <taxon>Bacteria</taxon>
        <taxon>Pseudomonadati</taxon>
        <taxon>Pseudomonadota</taxon>
        <taxon>Betaproteobacteria</taxon>
        <taxon>Burkholderiales</taxon>
        <taxon>Comamonadaceae</taxon>
        <taxon>Acidovorax</taxon>
    </lineage>
</organism>
<sequence length="386" mass="40550">MKKKLTAQATLALALAASGAAHAQSKLTIFGVLDASITSTTNRAQDLSPRGGSVALSRTELANSRSASSRLGFSGQEDLGGGMAAAFWLEAPVTNDDGATSIATFSRRSTLSLLGPFGELRVGRDYVPVFVNDVLVDPFSFNGAGAALTFIANTGSRLDRASRASNSIGYFLPPNLGGFYGQAMYALHEGTKQTQWTTPPAPNSTRTGRHIGARIGYAQGPLDIGIAIGRSTTGDDYAAGTTDEVQLASLGLSYDFNFAKFYAGVNRSKASRDYAKTPVSPLPDATLNSAVVGVTVPVGVGVIRATYSRAVYDDHLPDNRPDPQASKFALGYMHHLSKRTALYATVARLRNKNGAALTIGGPAFMRSASLVPTTSTGYDIGIRHAF</sequence>
<dbReference type="PANTHER" id="PTHR34501:SF9">
    <property type="entry name" value="MAJOR OUTER MEMBRANE PROTEIN P.IA"/>
    <property type="match status" value="1"/>
</dbReference>
<dbReference type="GO" id="GO:0009279">
    <property type="term" value="C:cell outer membrane"/>
    <property type="evidence" value="ECO:0007669"/>
    <property type="project" value="UniProtKB-SubCell"/>
</dbReference>
<dbReference type="GO" id="GO:0015288">
    <property type="term" value="F:porin activity"/>
    <property type="evidence" value="ECO:0007669"/>
    <property type="project" value="UniProtKB-KW"/>
</dbReference>
<accession>A0A9X8D4V0</accession>
<evidence type="ECO:0000256" key="1">
    <source>
        <dbReference type="ARBA" id="ARBA00004571"/>
    </source>
</evidence>
<dbReference type="RefSeq" id="WP_119554182.1">
    <property type="nucleotide sequence ID" value="NZ_QXMN01000015.1"/>
</dbReference>
<dbReference type="PRINTS" id="PR00184">
    <property type="entry name" value="NEISSPPORIN"/>
</dbReference>
<dbReference type="PANTHER" id="PTHR34501">
    <property type="entry name" value="PROTEIN YDDL-RELATED"/>
    <property type="match status" value="1"/>
</dbReference>
<keyword evidence="14" id="KW-1185">Reference proteome</keyword>
<comment type="caution">
    <text evidence="13">The sequence shown here is derived from an EMBL/GenBank/DDBJ whole genome shotgun (WGS) entry which is preliminary data.</text>
</comment>
<keyword evidence="7" id="KW-0406">Ion transport</keyword>
<dbReference type="Gene3D" id="2.40.160.10">
    <property type="entry name" value="Porin"/>
    <property type="match status" value="1"/>
</dbReference>
<proteinExistence type="predicted"/>
<dbReference type="SUPFAM" id="SSF56935">
    <property type="entry name" value="Porins"/>
    <property type="match status" value="1"/>
</dbReference>
<dbReference type="GO" id="GO:0046930">
    <property type="term" value="C:pore complex"/>
    <property type="evidence" value="ECO:0007669"/>
    <property type="project" value="UniProtKB-KW"/>
</dbReference>
<evidence type="ECO:0000256" key="11">
    <source>
        <dbReference type="SAM" id="SignalP"/>
    </source>
</evidence>
<keyword evidence="9" id="KW-0472">Membrane</keyword>
<dbReference type="EMBL" id="QXMN01000015">
    <property type="protein sequence ID" value="RIX79646.1"/>
    <property type="molecule type" value="Genomic_DNA"/>
</dbReference>
<evidence type="ECO:0000256" key="6">
    <source>
        <dbReference type="ARBA" id="ARBA00022729"/>
    </source>
</evidence>
<evidence type="ECO:0000256" key="9">
    <source>
        <dbReference type="ARBA" id="ARBA00023136"/>
    </source>
</evidence>
<evidence type="ECO:0000259" key="12">
    <source>
        <dbReference type="Pfam" id="PF13609"/>
    </source>
</evidence>
<dbReference type="Proteomes" id="UP000265619">
    <property type="component" value="Unassembled WGS sequence"/>
</dbReference>
<dbReference type="InterPro" id="IPR002299">
    <property type="entry name" value="Porin_Neis"/>
</dbReference>
<keyword evidence="3" id="KW-0813">Transport</keyword>
<gene>
    <name evidence="13" type="ORF">D3H34_14335</name>
</gene>
<keyword evidence="10" id="KW-0998">Cell outer membrane</keyword>
<feature type="chain" id="PRO_5040791714" evidence="11">
    <location>
        <begin position="24"/>
        <end position="386"/>
    </location>
</feature>
<evidence type="ECO:0000256" key="10">
    <source>
        <dbReference type="ARBA" id="ARBA00023237"/>
    </source>
</evidence>
<dbReference type="InterPro" id="IPR023614">
    <property type="entry name" value="Porin_dom_sf"/>
</dbReference>
<evidence type="ECO:0000256" key="4">
    <source>
        <dbReference type="ARBA" id="ARBA00022452"/>
    </source>
</evidence>
<feature type="domain" description="Porin" evidence="12">
    <location>
        <begin position="9"/>
        <end position="353"/>
    </location>
</feature>
<dbReference type="InterPro" id="IPR050298">
    <property type="entry name" value="Gram-neg_bact_OMP"/>
</dbReference>
<keyword evidence="6 11" id="KW-0732">Signal</keyword>
<reference evidence="13 14" key="1">
    <citation type="submission" date="2018-09" db="EMBL/GenBank/DDBJ databases">
        <title>Acidovorax cavernicola nov. sp. isolated from Gruta de las Maravillas (Aracena, Spain).</title>
        <authorList>
            <person name="Jurado V."/>
            <person name="Gutierrez-Patricio S."/>
            <person name="Gonzalez-Pimentel J.L."/>
            <person name="Miller A.Z."/>
            <person name="Laiz L."/>
            <person name="Saiz-Jimenez C."/>
        </authorList>
    </citation>
    <scope>NUCLEOTIDE SEQUENCE [LARGE SCALE GENOMIC DNA]</scope>
    <source>
        <strain evidence="13 14">1011MAR4D40.2</strain>
    </source>
</reference>
<keyword evidence="4" id="KW-1134">Transmembrane beta strand</keyword>
<evidence type="ECO:0000256" key="7">
    <source>
        <dbReference type="ARBA" id="ARBA00023065"/>
    </source>
</evidence>
<dbReference type="Pfam" id="PF13609">
    <property type="entry name" value="Porin_4"/>
    <property type="match status" value="1"/>
</dbReference>
<evidence type="ECO:0000256" key="3">
    <source>
        <dbReference type="ARBA" id="ARBA00022448"/>
    </source>
</evidence>
<comment type="subunit">
    <text evidence="2">Homotrimer.</text>
</comment>
<name>A0A9X8D4V0_9BURK</name>
<evidence type="ECO:0000313" key="13">
    <source>
        <dbReference type="EMBL" id="RIX79646.1"/>
    </source>
</evidence>
<dbReference type="GO" id="GO:0006811">
    <property type="term" value="P:monoatomic ion transport"/>
    <property type="evidence" value="ECO:0007669"/>
    <property type="project" value="UniProtKB-KW"/>
</dbReference>
<protein>
    <submittedName>
        <fullName evidence="13">Porin</fullName>
    </submittedName>
</protein>
<comment type="subcellular location">
    <subcellularLocation>
        <location evidence="1">Cell outer membrane</location>
        <topology evidence="1">Multi-pass membrane protein</topology>
    </subcellularLocation>
</comment>
<evidence type="ECO:0000256" key="2">
    <source>
        <dbReference type="ARBA" id="ARBA00011233"/>
    </source>
</evidence>
<keyword evidence="8" id="KW-0626">Porin</keyword>
<dbReference type="AlphaFoldDB" id="A0A9X8D4V0"/>
<evidence type="ECO:0000256" key="8">
    <source>
        <dbReference type="ARBA" id="ARBA00023114"/>
    </source>
</evidence>
<dbReference type="OrthoDB" id="6975458at2"/>
<dbReference type="CDD" id="cd00342">
    <property type="entry name" value="gram_neg_porins"/>
    <property type="match status" value="1"/>
</dbReference>
<keyword evidence="5" id="KW-0812">Transmembrane</keyword>
<evidence type="ECO:0000313" key="14">
    <source>
        <dbReference type="Proteomes" id="UP000265619"/>
    </source>
</evidence>
<feature type="signal peptide" evidence="11">
    <location>
        <begin position="1"/>
        <end position="23"/>
    </location>
</feature>
<dbReference type="InterPro" id="IPR033900">
    <property type="entry name" value="Gram_neg_porin_domain"/>
</dbReference>